<dbReference type="AlphaFoldDB" id="A0A6V8L3T7"/>
<reference evidence="2 3" key="2">
    <citation type="submission" date="2020-03" db="EMBL/GenBank/DDBJ databases">
        <authorList>
            <person name="Ichikawa N."/>
            <person name="Kimura A."/>
            <person name="Kitahashi Y."/>
            <person name="Uohara A."/>
        </authorList>
    </citation>
    <scope>NUCLEOTIDE SEQUENCE [LARGE SCALE GENOMIC DNA]</scope>
    <source>
        <strain evidence="2 3">NBRC 108638</strain>
    </source>
</reference>
<dbReference type="InterPro" id="IPR027372">
    <property type="entry name" value="Phytase-like_dom"/>
</dbReference>
<gene>
    <name evidence="2" type="ORF">Prum_010070</name>
</gene>
<keyword evidence="3" id="KW-1185">Reference proteome</keyword>
<comment type="caution">
    <text evidence="2">The sequence shown here is derived from an EMBL/GenBank/DDBJ whole genome shotgun (WGS) entry which is preliminary data.</text>
</comment>
<reference evidence="2 3" key="1">
    <citation type="submission" date="2020-03" db="EMBL/GenBank/DDBJ databases">
        <title>Whole genome shotgun sequence of Phytohabitans rumicis NBRC 108638.</title>
        <authorList>
            <person name="Komaki H."/>
            <person name="Tamura T."/>
        </authorList>
    </citation>
    <scope>NUCLEOTIDE SEQUENCE [LARGE SCALE GENOMIC DNA]</scope>
    <source>
        <strain evidence="2 3">NBRC 108638</strain>
    </source>
</reference>
<dbReference type="EMBL" id="BLPG01000001">
    <property type="protein sequence ID" value="GFJ87365.1"/>
    <property type="molecule type" value="Genomic_DNA"/>
</dbReference>
<evidence type="ECO:0000259" key="1">
    <source>
        <dbReference type="Pfam" id="PF13449"/>
    </source>
</evidence>
<proteinExistence type="predicted"/>
<dbReference type="Proteomes" id="UP000482960">
    <property type="component" value="Unassembled WGS sequence"/>
</dbReference>
<name>A0A6V8L3T7_9ACTN</name>
<evidence type="ECO:0000313" key="3">
    <source>
        <dbReference type="Proteomes" id="UP000482960"/>
    </source>
</evidence>
<accession>A0A6V8L3T7</accession>
<protein>
    <recommendedName>
        <fullName evidence="1">Phytase-like domain-containing protein</fullName>
    </recommendedName>
</protein>
<feature type="domain" description="Phytase-like" evidence="1">
    <location>
        <begin position="3"/>
        <end position="64"/>
    </location>
</feature>
<organism evidence="2 3">
    <name type="scientific">Phytohabitans rumicis</name>
    <dbReference type="NCBI Taxonomy" id="1076125"/>
    <lineage>
        <taxon>Bacteria</taxon>
        <taxon>Bacillati</taxon>
        <taxon>Actinomycetota</taxon>
        <taxon>Actinomycetes</taxon>
        <taxon>Micromonosporales</taxon>
        <taxon>Micromonosporaceae</taxon>
    </lineage>
</organism>
<evidence type="ECO:0000313" key="2">
    <source>
        <dbReference type="EMBL" id="GFJ87365.1"/>
    </source>
</evidence>
<sequence>MAVTGAGAGEQVWVAIQRELRTDPAGTVRLGRYTPSTGAWAWLGYPLDAAPAGAWIGLSEVVAVEVPRG</sequence>
<dbReference type="RefSeq" id="WP_308785331.1">
    <property type="nucleotide sequence ID" value="NZ_BAABJB010000033.1"/>
</dbReference>
<dbReference type="Pfam" id="PF13449">
    <property type="entry name" value="Phytase-like"/>
    <property type="match status" value="1"/>
</dbReference>